<evidence type="ECO:0000313" key="2">
    <source>
        <dbReference type="EMBL" id="GBO93649.1"/>
    </source>
</evidence>
<accession>A0A401LHC3</accession>
<dbReference type="AlphaFoldDB" id="A0A388SDV3"/>
<comment type="caution">
    <text evidence="2">The sequence shown here is derived from an EMBL/GenBank/DDBJ whole genome shotgun (WGS) entry which is preliminary data.</text>
</comment>
<dbReference type="Proteomes" id="UP000266091">
    <property type="component" value="Unassembled WGS sequence"/>
</dbReference>
<dbReference type="Gene3D" id="2.60.120.1140">
    <property type="entry name" value="Protein of unknown function DUF192"/>
    <property type="match status" value="1"/>
</dbReference>
<name>A0A388SDV3_9BURK</name>
<proteinExistence type="predicted"/>
<organism evidence="2 3">
    <name type="scientific">Mesosutterella multiformis</name>
    <dbReference type="NCBI Taxonomy" id="2259133"/>
    <lineage>
        <taxon>Bacteria</taxon>
        <taxon>Pseudomonadati</taxon>
        <taxon>Pseudomonadota</taxon>
        <taxon>Betaproteobacteria</taxon>
        <taxon>Burkholderiales</taxon>
        <taxon>Sutterellaceae</taxon>
        <taxon>Mesosutterella</taxon>
    </lineage>
</organism>
<dbReference type="InterPro" id="IPR038695">
    <property type="entry name" value="Saro_0823-like_sf"/>
</dbReference>
<protein>
    <recommendedName>
        <fullName evidence="4">DUF192 domain-containing protein</fullName>
    </recommendedName>
</protein>
<dbReference type="PANTHER" id="PTHR37953:SF1">
    <property type="entry name" value="UPF0127 PROTEIN MJ1496"/>
    <property type="match status" value="1"/>
</dbReference>
<sequence>MKKLLRIFAPAVFAVTAAAAGASGTASIEIRGHSASVSVAETAEELQHGLMGVQAMPENRGMLFVFPKSGSWCMWMKNTPLPLSVAFFDDNFRLISIASMTPWSTEIHCALNPARYALEMNDGWFRARGISPGDTLSVTRRP</sequence>
<evidence type="ECO:0008006" key="4">
    <source>
        <dbReference type="Google" id="ProtNLM"/>
    </source>
</evidence>
<dbReference type="EMBL" id="BGZJ01000001">
    <property type="protein sequence ID" value="GBO93649.1"/>
    <property type="molecule type" value="Genomic_DNA"/>
</dbReference>
<dbReference type="Pfam" id="PF02643">
    <property type="entry name" value="DUF192"/>
    <property type="match status" value="1"/>
</dbReference>
<reference evidence="2 3" key="1">
    <citation type="journal article" date="2018" name="Int. J. Syst. Evol. Microbiol.">
        <title>Mesosutterella multiformis gen. nov., sp. nov., a member of the family Sutterellaceae and Sutterella megalosphaeroides sp. nov., isolated from human faeces.</title>
        <authorList>
            <person name="Sakamoto M."/>
            <person name="Ikeyama N."/>
            <person name="Kunihiro T."/>
            <person name="Iino T."/>
            <person name="Yuki M."/>
            <person name="Ohkuma M."/>
        </authorList>
    </citation>
    <scope>NUCLEOTIDE SEQUENCE [LARGE SCALE GENOMIC DNA]</scope>
    <source>
        <strain evidence="2 3">4NBBH2</strain>
    </source>
</reference>
<dbReference type="PANTHER" id="PTHR37953">
    <property type="entry name" value="UPF0127 PROTEIN MJ1496"/>
    <property type="match status" value="1"/>
</dbReference>
<evidence type="ECO:0000256" key="1">
    <source>
        <dbReference type="SAM" id="SignalP"/>
    </source>
</evidence>
<keyword evidence="1" id="KW-0732">Signal</keyword>
<accession>A0A388SDV3</accession>
<dbReference type="OrthoDB" id="5526466at2"/>
<feature type="signal peptide" evidence="1">
    <location>
        <begin position="1"/>
        <end position="19"/>
    </location>
</feature>
<keyword evidence="3" id="KW-1185">Reference proteome</keyword>
<gene>
    <name evidence="2" type="ORF">MESMUL_10030</name>
</gene>
<dbReference type="RefSeq" id="WP_116269988.1">
    <property type="nucleotide sequence ID" value="NZ_BGZJ01000001.1"/>
</dbReference>
<feature type="chain" id="PRO_5030071277" description="DUF192 domain-containing protein" evidence="1">
    <location>
        <begin position="20"/>
        <end position="142"/>
    </location>
</feature>
<evidence type="ECO:0000313" key="3">
    <source>
        <dbReference type="Proteomes" id="UP000266091"/>
    </source>
</evidence>
<dbReference type="InterPro" id="IPR003795">
    <property type="entry name" value="DUF192"/>
</dbReference>